<dbReference type="InterPro" id="IPR019606">
    <property type="entry name" value="GerMN"/>
</dbReference>
<gene>
    <name evidence="4" type="ORF">GCM10009858_10710</name>
</gene>
<keyword evidence="5" id="KW-1185">Reference proteome</keyword>
<dbReference type="InterPro" id="IPR018911">
    <property type="entry name" value="Gmad2_Ig-like_dom"/>
</dbReference>
<evidence type="ECO:0000313" key="5">
    <source>
        <dbReference type="Proteomes" id="UP001500730"/>
    </source>
</evidence>
<accession>A0ABP5YAT9</accession>
<name>A0ABP5YAT9_9MICO</name>
<organism evidence="4 5">
    <name type="scientific">Terrabacter carboxydivorans</name>
    <dbReference type="NCBI Taxonomy" id="619730"/>
    <lineage>
        <taxon>Bacteria</taxon>
        <taxon>Bacillati</taxon>
        <taxon>Actinomycetota</taxon>
        <taxon>Actinomycetes</taxon>
        <taxon>Micrococcales</taxon>
        <taxon>Intrasporangiaceae</taxon>
        <taxon>Terrabacter</taxon>
    </lineage>
</organism>
<dbReference type="Pfam" id="PF10648">
    <property type="entry name" value="Gmad2"/>
    <property type="match status" value="1"/>
</dbReference>
<feature type="compositionally biased region" description="Low complexity" evidence="1">
    <location>
        <begin position="109"/>
        <end position="126"/>
    </location>
</feature>
<evidence type="ECO:0000313" key="4">
    <source>
        <dbReference type="EMBL" id="GAA2475224.1"/>
    </source>
</evidence>
<feature type="domain" description="Bacterial spore germination immunoglobulin-like" evidence="3">
    <location>
        <begin position="316"/>
        <end position="400"/>
    </location>
</feature>
<dbReference type="Pfam" id="PF10646">
    <property type="entry name" value="Germane"/>
    <property type="match status" value="1"/>
</dbReference>
<sequence>MNTEPTRPGGTPAEEPAAPPTAIGPHPAELGAVEDRLRRALDAEGRSIAPGDRLGAILAEAHSGARSGATATALSDPPPGPHRHWLLPAAAAAAVALLAGTVWAVNRPSAQTPPAAATSTAVGSPTPGAPSVTPSTGRSSVPTQTAAQPSTSSAPTVPAPPPSSGPPAMKAASVPVYYLGPVAAGSDQLRLFREFVPAQVPSPPTGTGTALTALRLAMGPAPAGTRYHSAWTGVTAEGVTRGAGSITVRLSAGTRDTSALATEQLVWTVQAALGAALPVRFELVDGGAQVSPGHPASSAYDRPTDPIAVLGQVAPIWVDQPARGSVVPAGRTLTVTGVASTFEANVEWQLLRDGRPVESGYTTASEAAPARASYRFTTKRPLQVGAYVLRVFETSAKDGSTAAEQLVGLTAR</sequence>
<dbReference type="RefSeq" id="WP_344253661.1">
    <property type="nucleotide sequence ID" value="NZ_BAAARE010000004.1"/>
</dbReference>
<proteinExistence type="predicted"/>
<dbReference type="Proteomes" id="UP001500730">
    <property type="component" value="Unassembled WGS sequence"/>
</dbReference>
<comment type="caution">
    <text evidence="4">The sequence shown here is derived from an EMBL/GenBank/DDBJ whole genome shotgun (WGS) entry which is preliminary data.</text>
</comment>
<reference evidence="5" key="1">
    <citation type="journal article" date="2019" name="Int. J. Syst. Evol. Microbiol.">
        <title>The Global Catalogue of Microorganisms (GCM) 10K type strain sequencing project: providing services to taxonomists for standard genome sequencing and annotation.</title>
        <authorList>
            <consortium name="The Broad Institute Genomics Platform"/>
            <consortium name="The Broad Institute Genome Sequencing Center for Infectious Disease"/>
            <person name="Wu L."/>
            <person name="Ma J."/>
        </authorList>
    </citation>
    <scope>NUCLEOTIDE SEQUENCE [LARGE SCALE GENOMIC DNA]</scope>
    <source>
        <strain evidence="5">JCM 16259</strain>
    </source>
</reference>
<evidence type="ECO:0000259" key="3">
    <source>
        <dbReference type="Pfam" id="PF10648"/>
    </source>
</evidence>
<feature type="region of interest" description="Disordered" evidence="1">
    <location>
        <begin position="59"/>
        <end position="82"/>
    </location>
</feature>
<feature type="compositionally biased region" description="Low complexity" evidence="1">
    <location>
        <begin position="142"/>
        <end position="156"/>
    </location>
</feature>
<evidence type="ECO:0000259" key="2">
    <source>
        <dbReference type="Pfam" id="PF10646"/>
    </source>
</evidence>
<feature type="domain" description="GerMN" evidence="2">
    <location>
        <begin position="175"/>
        <end position="286"/>
    </location>
</feature>
<feature type="region of interest" description="Disordered" evidence="1">
    <location>
        <begin position="109"/>
        <end position="169"/>
    </location>
</feature>
<feature type="region of interest" description="Disordered" evidence="1">
    <location>
        <begin position="1"/>
        <end position="28"/>
    </location>
</feature>
<dbReference type="EMBL" id="BAAARE010000004">
    <property type="protein sequence ID" value="GAA2475224.1"/>
    <property type="molecule type" value="Genomic_DNA"/>
</dbReference>
<protein>
    <recommendedName>
        <fullName evidence="6">GerMN domain-containing protein</fullName>
    </recommendedName>
</protein>
<feature type="compositionally biased region" description="Polar residues" evidence="1">
    <location>
        <begin position="132"/>
        <end position="141"/>
    </location>
</feature>
<evidence type="ECO:0000256" key="1">
    <source>
        <dbReference type="SAM" id="MobiDB-lite"/>
    </source>
</evidence>
<evidence type="ECO:0008006" key="6">
    <source>
        <dbReference type="Google" id="ProtNLM"/>
    </source>
</evidence>